<organism evidence="2 3">
    <name type="scientific">Vigna unguiculata</name>
    <name type="common">Cowpea</name>
    <dbReference type="NCBI Taxonomy" id="3917"/>
    <lineage>
        <taxon>Eukaryota</taxon>
        <taxon>Viridiplantae</taxon>
        <taxon>Streptophyta</taxon>
        <taxon>Embryophyta</taxon>
        <taxon>Tracheophyta</taxon>
        <taxon>Spermatophyta</taxon>
        <taxon>Magnoliopsida</taxon>
        <taxon>eudicotyledons</taxon>
        <taxon>Gunneridae</taxon>
        <taxon>Pentapetalae</taxon>
        <taxon>rosids</taxon>
        <taxon>fabids</taxon>
        <taxon>Fabales</taxon>
        <taxon>Fabaceae</taxon>
        <taxon>Papilionoideae</taxon>
        <taxon>50 kb inversion clade</taxon>
        <taxon>NPAAA clade</taxon>
        <taxon>indigoferoid/millettioid clade</taxon>
        <taxon>Phaseoleae</taxon>
        <taxon>Vigna</taxon>
    </lineage>
</organism>
<feature type="region of interest" description="Disordered" evidence="1">
    <location>
        <begin position="68"/>
        <end position="102"/>
    </location>
</feature>
<dbReference type="Proteomes" id="UP000501690">
    <property type="component" value="Linkage Group LG6"/>
</dbReference>
<evidence type="ECO:0000313" key="2">
    <source>
        <dbReference type="EMBL" id="QCD96544.1"/>
    </source>
</evidence>
<sequence>MNAAPPSATTSFDAVTDQLSSPSVGFRHLHLLIHFSLPLFLFLSKPPAPPSDQPPFMKPLKHLIHEKRSRSTMPRRRRTKPLLQRLESNEMQPTIVPEVEHL</sequence>
<evidence type="ECO:0000256" key="1">
    <source>
        <dbReference type="SAM" id="MobiDB-lite"/>
    </source>
</evidence>
<gene>
    <name evidence="2" type="ORF">DEO72_LG6g1250</name>
</gene>
<name>A0A4D6M9P3_VIGUN</name>
<keyword evidence="3" id="KW-1185">Reference proteome</keyword>
<proteinExistence type="predicted"/>
<dbReference type="EMBL" id="CP039350">
    <property type="protein sequence ID" value="QCD96544.1"/>
    <property type="molecule type" value="Genomic_DNA"/>
</dbReference>
<evidence type="ECO:0000313" key="3">
    <source>
        <dbReference type="Proteomes" id="UP000501690"/>
    </source>
</evidence>
<dbReference type="AlphaFoldDB" id="A0A4D6M9P3"/>
<protein>
    <submittedName>
        <fullName evidence="2">Uncharacterized protein</fullName>
    </submittedName>
</protein>
<accession>A0A4D6M9P3</accession>
<feature type="compositionally biased region" description="Basic residues" evidence="1">
    <location>
        <begin position="68"/>
        <end position="80"/>
    </location>
</feature>
<reference evidence="2 3" key="1">
    <citation type="submission" date="2019-04" db="EMBL/GenBank/DDBJ databases">
        <title>An improved genome assembly and genetic linkage map for asparagus bean, Vigna unguiculata ssp. sesquipedialis.</title>
        <authorList>
            <person name="Xia Q."/>
            <person name="Zhang R."/>
            <person name="Dong Y."/>
        </authorList>
    </citation>
    <scope>NUCLEOTIDE SEQUENCE [LARGE SCALE GENOMIC DNA]</scope>
    <source>
        <tissue evidence="2">Leaf</tissue>
    </source>
</reference>